<comment type="caution">
    <text evidence="2">The sequence shown here is derived from an EMBL/GenBank/DDBJ whole genome shotgun (WGS) entry which is preliminary data.</text>
</comment>
<dbReference type="EMBL" id="RZUH01000007">
    <property type="protein sequence ID" value="KAA8827216.1"/>
    <property type="molecule type" value="Genomic_DNA"/>
</dbReference>
<sequence>MANDMEIFAKFSADLWCNEKFCMFASRHARAAIVWVKAITFAVRKRSDGFFGDYAAKHFLGASRSDLEALETHGFIERVENGWMIHDYSDAQMSSREIDEAAQRRREAARKAGLASAAARQAQSETPTNVERTVERPVERPLNEPLNGENNDQPTEANVDIDIDKDIDTDVVSPPTPSQAVVQRPDVDRVMREVGSFYPDNRFDGAKGAVRFDLEAQWPRIVKASGGVPDVEAWFIERTRAYVQSQDEQYVKKFSWYLGGEDYTTAWKPAKPRQVPPSKQMLNREHNWRLAVSLMTDEEKRKYGITEGDHGQPV</sequence>
<feature type="compositionally biased region" description="Basic and acidic residues" evidence="1">
    <location>
        <begin position="132"/>
        <end position="142"/>
    </location>
</feature>
<dbReference type="Proteomes" id="UP000410049">
    <property type="component" value="Unassembled WGS sequence"/>
</dbReference>
<dbReference type="AlphaFoldDB" id="A0A5M9ZI03"/>
<protein>
    <submittedName>
        <fullName evidence="2">Uncharacterized protein</fullName>
    </submittedName>
</protein>
<dbReference type="RefSeq" id="WP_150379685.1">
    <property type="nucleotide sequence ID" value="NZ_RZUH01000007.1"/>
</dbReference>
<feature type="compositionally biased region" description="Low complexity" evidence="1">
    <location>
        <begin position="111"/>
        <end position="122"/>
    </location>
</feature>
<name>A0A5M9ZI03_9BIFI</name>
<organism evidence="2 3">
    <name type="scientific">Bifidobacterium myosotis</name>
    <dbReference type="NCBI Taxonomy" id="1630166"/>
    <lineage>
        <taxon>Bacteria</taxon>
        <taxon>Bacillati</taxon>
        <taxon>Actinomycetota</taxon>
        <taxon>Actinomycetes</taxon>
        <taxon>Bifidobacteriales</taxon>
        <taxon>Bifidobacteriaceae</taxon>
        <taxon>Bifidobacterium</taxon>
    </lineage>
</organism>
<evidence type="ECO:0000313" key="3">
    <source>
        <dbReference type="Proteomes" id="UP000410049"/>
    </source>
</evidence>
<feature type="region of interest" description="Disordered" evidence="1">
    <location>
        <begin position="100"/>
        <end position="157"/>
    </location>
</feature>
<evidence type="ECO:0000313" key="2">
    <source>
        <dbReference type="EMBL" id="KAA8827216.1"/>
    </source>
</evidence>
<feature type="compositionally biased region" description="Basic and acidic residues" evidence="1">
    <location>
        <begin position="100"/>
        <end position="110"/>
    </location>
</feature>
<evidence type="ECO:0000256" key="1">
    <source>
        <dbReference type="SAM" id="MobiDB-lite"/>
    </source>
</evidence>
<proteinExistence type="predicted"/>
<accession>A0A5M9ZI03</accession>
<reference evidence="2 3" key="1">
    <citation type="journal article" date="2019" name="Syst. Appl. Microbiol.">
        <title>Characterization of Bifidobacterium species in feaces of the Egyptian fruit bat: Description of B. vespertilionis sp. nov. and B. rousetti sp. nov.</title>
        <authorList>
            <person name="Modesto M."/>
            <person name="Satti M."/>
            <person name="Watanabe K."/>
            <person name="Puglisi E."/>
            <person name="Morelli L."/>
            <person name="Huang C.-H."/>
            <person name="Liou J.-S."/>
            <person name="Miyashita M."/>
            <person name="Tamura T."/>
            <person name="Saito S."/>
            <person name="Mori K."/>
            <person name="Huang L."/>
            <person name="Sciavilla P."/>
            <person name="Sandri C."/>
            <person name="Spiezio C."/>
            <person name="Vitali F."/>
            <person name="Cavalieri D."/>
            <person name="Perpetuini G."/>
            <person name="Tofalo R."/>
            <person name="Bonetti A."/>
            <person name="Arita M."/>
            <person name="Mattarelli P."/>
        </authorList>
    </citation>
    <scope>NUCLEOTIDE SEQUENCE [LARGE SCALE GENOMIC DNA]</scope>
    <source>
        <strain evidence="2 3">RST17</strain>
    </source>
</reference>
<gene>
    <name evidence="2" type="ORF">EMO91_09190</name>
</gene>